<organism evidence="4 5">
    <name type="scientific">Candidatus Avipropionibacterium avicola</name>
    <dbReference type="NCBI Taxonomy" id="2840701"/>
    <lineage>
        <taxon>Bacteria</taxon>
        <taxon>Bacillati</taxon>
        <taxon>Actinomycetota</taxon>
        <taxon>Actinomycetes</taxon>
        <taxon>Propionibacteriales</taxon>
        <taxon>Propionibacteriaceae</taxon>
        <taxon>Propionibacteriaceae incertae sedis</taxon>
        <taxon>Candidatus Avipropionibacterium</taxon>
    </lineage>
</organism>
<feature type="domain" description="YoaR-like putative peptidoglycan binding" evidence="3">
    <location>
        <begin position="112"/>
        <end position="217"/>
    </location>
</feature>
<dbReference type="EMBL" id="DVLP01000200">
    <property type="protein sequence ID" value="HIT75222.1"/>
    <property type="molecule type" value="Genomic_DNA"/>
</dbReference>
<dbReference type="InterPro" id="IPR007391">
    <property type="entry name" value="Vancomycin_resist_VanW"/>
</dbReference>
<accession>A0A9D1GXL2</accession>
<dbReference type="InterPro" id="IPR022029">
    <property type="entry name" value="YoaR-like_PG-bd"/>
</dbReference>
<feature type="transmembrane region" description="Helical" evidence="2">
    <location>
        <begin position="40"/>
        <end position="63"/>
    </location>
</feature>
<dbReference type="Proteomes" id="UP000886842">
    <property type="component" value="Unassembled WGS sequence"/>
</dbReference>
<dbReference type="PANTHER" id="PTHR35788">
    <property type="entry name" value="EXPORTED PROTEIN-RELATED"/>
    <property type="match status" value="1"/>
</dbReference>
<gene>
    <name evidence="4" type="ORF">IAA98_06535</name>
</gene>
<dbReference type="Pfam" id="PF12229">
    <property type="entry name" value="PG_binding_4"/>
    <property type="match status" value="2"/>
</dbReference>
<keyword evidence="2" id="KW-1133">Transmembrane helix</keyword>
<dbReference type="PANTHER" id="PTHR35788:SF1">
    <property type="entry name" value="EXPORTED PROTEIN"/>
    <property type="match status" value="1"/>
</dbReference>
<dbReference type="Pfam" id="PF04294">
    <property type="entry name" value="VanW"/>
    <property type="match status" value="1"/>
</dbReference>
<evidence type="ECO:0000313" key="5">
    <source>
        <dbReference type="Proteomes" id="UP000886842"/>
    </source>
</evidence>
<feature type="compositionally biased region" description="Low complexity" evidence="1">
    <location>
        <begin position="20"/>
        <end position="31"/>
    </location>
</feature>
<dbReference type="InterPro" id="IPR052913">
    <property type="entry name" value="Glycopeptide_resist_protein"/>
</dbReference>
<evidence type="ECO:0000313" key="4">
    <source>
        <dbReference type="EMBL" id="HIT75222.1"/>
    </source>
</evidence>
<protein>
    <submittedName>
        <fullName evidence="4">VanW family protein</fullName>
    </submittedName>
</protein>
<feature type="region of interest" description="Disordered" evidence="1">
    <location>
        <begin position="1"/>
        <end position="31"/>
    </location>
</feature>
<reference evidence="4" key="1">
    <citation type="submission" date="2020-10" db="EMBL/GenBank/DDBJ databases">
        <authorList>
            <person name="Gilroy R."/>
        </authorList>
    </citation>
    <scope>NUCLEOTIDE SEQUENCE</scope>
    <source>
        <strain evidence="4">ChiGjej1B1-24693</strain>
    </source>
</reference>
<keyword evidence="2" id="KW-0472">Membrane</keyword>
<feature type="domain" description="YoaR-like putative peptidoglycan binding" evidence="3">
    <location>
        <begin position="304"/>
        <end position="349"/>
    </location>
</feature>
<comment type="caution">
    <text evidence="4">The sequence shown here is derived from an EMBL/GenBank/DDBJ whole genome shotgun (WGS) entry which is preliminary data.</text>
</comment>
<sequence length="606" mass="64435">MSSEETPPDSSDSATESLDTTGAAAATGGAASSRRGPAKVILITLIGLLVIVLGTYGVGFAIAGDRTPRDATAGGVPIGGLSRAAAEEKLAEELAPRIEQDITLIVDDEAVTTTAAELGLGVDVPATVDLVGIGRKADPRHIWSVLTGGGEVAPVVTVDDATLEAYLADLAEQVHRDPVDAKVAIKKEKVAYTKSVQARDLDVAGSAAAIKDAFLAADQVTLPFTLTDPAVTDEQAKEARQIAKKIVSGPVVLQVKGVGTYKVPVSDLAKSYRFEVKDGALVAVLDGDKLFELSKSGLSGLATTKPVDAKVEIRDGKPHVVPSKDGNEIDQKTLVKAVEESVGKSGKGRTSTVSPNGKKAEYTTEDAKKAGVKEIVSEYTTNFPYAEYRNVNLSVAAGLINNAYLKPGDQFSLNERIGERTRAKGFVDGSFIENGRLVQGLAGGISQSATTVFNAAFFGGVQLDQWQPHTLYFDRYPAGRESTVYLPTIDVKFTNNTPYGMVVQAFVSKASPGGQGSITVRLWSTKHFTVESPEPTKSGFYSGTTRYVDTPDCTYQAPIQGFTAKYHRIIRTTDGKLVKREDYSWKYSAGDEIRCGKPPSDDDDED</sequence>
<reference evidence="4" key="2">
    <citation type="journal article" date="2021" name="PeerJ">
        <title>Extensive microbial diversity within the chicken gut microbiome revealed by metagenomics and culture.</title>
        <authorList>
            <person name="Gilroy R."/>
            <person name="Ravi A."/>
            <person name="Getino M."/>
            <person name="Pursley I."/>
            <person name="Horton D.L."/>
            <person name="Alikhan N.F."/>
            <person name="Baker D."/>
            <person name="Gharbi K."/>
            <person name="Hall N."/>
            <person name="Watson M."/>
            <person name="Adriaenssens E.M."/>
            <person name="Foster-Nyarko E."/>
            <person name="Jarju S."/>
            <person name="Secka A."/>
            <person name="Antonio M."/>
            <person name="Oren A."/>
            <person name="Chaudhuri R.R."/>
            <person name="La Ragione R."/>
            <person name="Hildebrand F."/>
            <person name="Pallen M.J."/>
        </authorList>
    </citation>
    <scope>NUCLEOTIDE SEQUENCE</scope>
    <source>
        <strain evidence="4">ChiGjej1B1-24693</strain>
    </source>
</reference>
<dbReference type="AlphaFoldDB" id="A0A9D1GXL2"/>
<proteinExistence type="predicted"/>
<evidence type="ECO:0000256" key="2">
    <source>
        <dbReference type="SAM" id="Phobius"/>
    </source>
</evidence>
<feature type="compositionally biased region" description="Low complexity" evidence="1">
    <location>
        <begin position="1"/>
        <end position="13"/>
    </location>
</feature>
<name>A0A9D1GXL2_9ACTN</name>
<evidence type="ECO:0000256" key="1">
    <source>
        <dbReference type="SAM" id="MobiDB-lite"/>
    </source>
</evidence>
<feature type="region of interest" description="Disordered" evidence="1">
    <location>
        <begin position="340"/>
        <end position="360"/>
    </location>
</feature>
<evidence type="ECO:0000259" key="3">
    <source>
        <dbReference type="Pfam" id="PF12229"/>
    </source>
</evidence>
<keyword evidence="2" id="KW-0812">Transmembrane</keyword>